<dbReference type="Proteomes" id="UP000182248">
    <property type="component" value="Unassembled WGS sequence"/>
</dbReference>
<gene>
    <name evidence="4" type="ORF">SAMN02927921_00054</name>
</gene>
<evidence type="ECO:0000256" key="2">
    <source>
        <dbReference type="ARBA" id="ARBA00023284"/>
    </source>
</evidence>
<dbReference type="InterPro" id="IPR004879">
    <property type="entry name" value="Ssp411-like_TRX"/>
</dbReference>
<dbReference type="EMBL" id="FPJE01000001">
    <property type="protein sequence ID" value="SFW11768.1"/>
    <property type="molecule type" value="Genomic_DNA"/>
</dbReference>
<dbReference type="InterPro" id="IPR036249">
    <property type="entry name" value="Thioredoxin-like_sf"/>
</dbReference>
<evidence type="ECO:0000313" key="5">
    <source>
        <dbReference type="Proteomes" id="UP000182248"/>
    </source>
</evidence>
<dbReference type="Pfam" id="PF03190">
    <property type="entry name" value="Thioredox_DsbH"/>
    <property type="match status" value="1"/>
</dbReference>
<name>A0A1K1LLK4_9FLAO</name>
<organism evidence="4 5">
    <name type="scientific">Sinomicrobium oceani</name>
    <dbReference type="NCBI Taxonomy" id="1150368"/>
    <lineage>
        <taxon>Bacteria</taxon>
        <taxon>Pseudomonadati</taxon>
        <taxon>Bacteroidota</taxon>
        <taxon>Flavobacteriia</taxon>
        <taxon>Flavobacteriales</taxon>
        <taxon>Flavobacteriaceae</taxon>
        <taxon>Sinomicrobium</taxon>
    </lineage>
</organism>
<dbReference type="PANTHER" id="PTHR15337:SF11">
    <property type="entry name" value="THIOREDOXIN DOMAIN-CONTAINING PROTEIN"/>
    <property type="match status" value="1"/>
</dbReference>
<proteinExistence type="predicted"/>
<dbReference type="RefSeq" id="WP_072315302.1">
    <property type="nucleotide sequence ID" value="NZ_FPJE01000001.1"/>
</dbReference>
<protein>
    <submittedName>
        <fullName evidence="4">Thioredoxin-related protein</fullName>
    </submittedName>
</protein>
<dbReference type="SUPFAM" id="SSF52833">
    <property type="entry name" value="Thioredoxin-like"/>
    <property type="match status" value="1"/>
</dbReference>
<keyword evidence="1" id="KW-0732">Signal</keyword>
<dbReference type="InterPro" id="IPR051099">
    <property type="entry name" value="AGR/TXD"/>
</dbReference>
<dbReference type="PROSITE" id="PS00194">
    <property type="entry name" value="THIOREDOXIN_1"/>
    <property type="match status" value="1"/>
</dbReference>
<evidence type="ECO:0000256" key="1">
    <source>
        <dbReference type="ARBA" id="ARBA00022729"/>
    </source>
</evidence>
<evidence type="ECO:0000259" key="3">
    <source>
        <dbReference type="Pfam" id="PF03190"/>
    </source>
</evidence>
<dbReference type="PANTHER" id="PTHR15337">
    <property type="entry name" value="ANTERIOR GRADIENT PROTEIN-RELATED"/>
    <property type="match status" value="1"/>
</dbReference>
<dbReference type="AlphaFoldDB" id="A0A1K1LLK4"/>
<reference evidence="4 5" key="1">
    <citation type="submission" date="2016-11" db="EMBL/GenBank/DDBJ databases">
        <authorList>
            <person name="Jaros S."/>
            <person name="Januszkiewicz K."/>
            <person name="Wedrychowicz H."/>
        </authorList>
    </citation>
    <scope>NUCLEOTIDE SEQUENCE [LARGE SCALE GENOMIC DNA]</scope>
    <source>
        <strain evidence="4 5">CGMCC 1.12145</strain>
    </source>
</reference>
<keyword evidence="5" id="KW-1185">Reference proteome</keyword>
<feature type="domain" description="Spermatogenesis-associated protein 20-like TRX" evidence="3">
    <location>
        <begin position="28"/>
        <end position="105"/>
    </location>
</feature>
<accession>A0A1K1LLK4</accession>
<keyword evidence="2" id="KW-0676">Redox-active center</keyword>
<evidence type="ECO:0000313" key="4">
    <source>
        <dbReference type="EMBL" id="SFW11768.1"/>
    </source>
</evidence>
<dbReference type="InterPro" id="IPR017937">
    <property type="entry name" value="Thioredoxin_CS"/>
</dbReference>
<sequence length="180" mass="20799">MAWIRYILSFLLILLLGMFTAVFGQEDLSVNWMSWEKAVAKSKQDTSPKKIFVDVYTDWCGWCKKMDKDTFANPEVAAYMRDKFYMVKLDGEGKEEIAYNGRTFKYVAAGRRGYHELAAALLQNRLSYPTVVFLNEKQQLLSPVPGYQTPEKFLKIARYFGDDIFETTSWEDYQSGGGSR</sequence>
<dbReference type="STRING" id="1150368.SAMN02927921_00054"/>
<dbReference type="Gene3D" id="3.40.30.10">
    <property type="entry name" value="Glutaredoxin"/>
    <property type="match status" value="1"/>
</dbReference>